<dbReference type="RefSeq" id="WP_406696671.1">
    <property type="nucleotide sequence ID" value="NZ_CP155447.1"/>
</dbReference>
<dbReference type="SUPFAM" id="SSF48452">
    <property type="entry name" value="TPR-like"/>
    <property type="match status" value="2"/>
</dbReference>
<dbReference type="PANTHER" id="PTHR34512:SF30">
    <property type="entry name" value="OUTER MEMBRANE PROTEIN ASSEMBLY FACTOR BAMB"/>
    <property type="match status" value="1"/>
</dbReference>
<dbReference type="Pfam" id="PF13174">
    <property type="entry name" value="TPR_6"/>
    <property type="match status" value="1"/>
</dbReference>
<dbReference type="InterPro" id="IPR011047">
    <property type="entry name" value="Quinoprotein_ADH-like_sf"/>
</dbReference>
<dbReference type="Pfam" id="PF13432">
    <property type="entry name" value="TPR_16"/>
    <property type="match status" value="1"/>
</dbReference>
<feature type="domain" description="Pyrrolo-quinoline quinone repeat" evidence="2">
    <location>
        <begin position="494"/>
        <end position="704"/>
    </location>
</feature>
<dbReference type="SMART" id="SM00564">
    <property type="entry name" value="PQQ"/>
    <property type="match status" value="8"/>
</dbReference>
<name>A0AAU7CFL6_9BACT</name>
<dbReference type="SUPFAM" id="SSF50998">
    <property type="entry name" value="Quinoprotein alcohol dehydrogenase-like"/>
    <property type="match status" value="3"/>
</dbReference>
<evidence type="ECO:0000259" key="2">
    <source>
        <dbReference type="Pfam" id="PF13360"/>
    </source>
</evidence>
<dbReference type="InterPro" id="IPR011990">
    <property type="entry name" value="TPR-like_helical_dom_sf"/>
</dbReference>
<dbReference type="InterPro" id="IPR019734">
    <property type="entry name" value="TPR_rpt"/>
</dbReference>
<dbReference type="InterPro" id="IPR018391">
    <property type="entry name" value="PQQ_b-propeller_rpt"/>
</dbReference>
<feature type="domain" description="Pyrrolo-quinoline quinone repeat" evidence="2">
    <location>
        <begin position="1297"/>
        <end position="1405"/>
    </location>
</feature>
<dbReference type="InterPro" id="IPR015943">
    <property type="entry name" value="WD40/YVTN_repeat-like_dom_sf"/>
</dbReference>
<feature type="domain" description="Pyrrolo-quinoline quinone repeat" evidence="2">
    <location>
        <begin position="1101"/>
        <end position="1236"/>
    </location>
</feature>
<dbReference type="Pfam" id="PF13360">
    <property type="entry name" value="PQQ_2"/>
    <property type="match status" value="3"/>
</dbReference>
<gene>
    <name evidence="3" type="ORF">V5E97_37360</name>
</gene>
<evidence type="ECO:0000256" key="1">
    <source>
        <dbReference type="SAM" id="SignalP"/>
    </source>
</evidence>
<dbReference type="EMBL" id="CP155447">
    <property type="protein sequence ID" value="XBH03927.1"/>
    <property type="molecule type" value="Genomic_DNA"/>
</dbReference>
<reference evidence="3" key="1">
    <citation type="submission" date="2024-05" db="EMBL/GenBank/DDBJ databases">
        <title>Planctomycetes of the genus Singulisphaera possess chitinolytic capabilities.</title>
        <authorList>
            <person name="Ivanova A."/>
        </authorList>
    </citation>
    <scope>NUCLEOTIDE SEQUENCE</scope>
    <source>
        <strain evidence="3">Ch08T</strain>
    </source>
</reference>
<feature type="chain" id="PRO_5043783843" evidence="1">
    <location>
        <begin position="32"/>
        <end position="1484"/>
    </location>
</feature>
<keyword evidence="1" id="KW-0732">Signal</keyword>
<dbReference type="InterPro" id="IPR002372">
    <property type="entry name" value="PQQ_rpt_dom"/>
</dbReference>
<organism evidence="3">
    <name type="scientific">Singulisphaera sp. Ch08</name>
    <dbReference type="NCBI Taxonomy" id="3120278"/>
    <lineage>
        <taxon>Bacteria</taxon>
        <taxon>Pseudomonadati</taxon>
        <taxon>Planctomycetota</taxon>
        <taxon>Planctomycetia</taxon>
        <taxon>Isosphaerales</taxon>
        <taxon>Isosphaeraceae</taxon>
        <taxon>Singulisphaera</taxon>
    </lineage>
</organism>
<sequence>MTKSRSDRAGRFALLIAAGFLPLLAPCPTLAQGPNRTATKFYPDFSDTADALLRNASSHARDGQWAEAIDIYQRVIQQYGDKVAKLPNDDAASDRTGESVLYVDLRHFCQRRLATLPAEALAIYRRRVDSQAERWYRLGHDERDRASLRRIVEQAFCSTWGDDALDLLGDLAFQDGRFEEAIALYKQIVPDSTDDRSGLIYPDPSVDQARVAAKKLLCRAALGEAVPDQAALASFAKSYPDATGSLAGRTGPYLKTLVAALRSDQLAPPAQPDGRWPTFAGSPTRTKVMPGAIDVGSLQWQVPLPTFDLTRRAPMNPFGPRGGVSGAMKVADNRLLSYHPIVLGDQVIVGTESKVMAYNLNDRPEGPAGSPSMTVNPVWEAPPDNQETAAIASAPNSTVPRYTLTTFGDRIYARLGPANPVYQGRSVPPTSSRIVALDRKTEGKVLWSALASEVDFPRRPADGTNRTGFEGTPVADARNVYVAMTDRREQISTYVACLDAESGSTRWVRYLGAASPDGDNMMPFGMGGMGFGMASMSHDFGHRLLTLDGPTIYYQTNLGAVVALDAETGGICWVATYPRQDLAEGGAKNERDLNPAIVHDGLVIVAPDDSVCIYAFDAASGRLVWRSEALPNGVKLAHLLGVAKGRLIATGDRVLLFDVKTGKLLNTWPDGGHGYEGYGRGVLAGDRIYWPTKNEIHILDQASGLRADPSIKLQESFRTTGGNLAVGDGYLIVAQADALVAFCQNSRLIQRYRDAIARAPDQAGNYFRLAQAAEATNQDELAIESFVMTLKKARPSETMDGVSLSDATRDHQYRLLMKLGKKATTAKEWDQGATRFGAAAQAARVDRDRLTARLKLAEVEVARGTPGEAVRILQGLLEEEPMRLLNLAADDGHRTIRADLLIGDRLATLIREHGRSLYAEYDEEARKLLEKGREQKSPRLLEEVGRSYPVAQVAPEALLALGRLCDSLQRPADAAHAYKRLLTSSPTDELRARALWGLAHAYEVQRLWVPSRDTYVEAMTRFGNLRIDEVGTASRLGDLVVERLAREPFAQMAADRAEPNLPIPLVRRWSRTLPDQAKPLSAEGVPPSAIANRIFLVRGTELASVDPNSGASLWSADLGGAPVWVGYLADKVVAATTTRLVALSLEKGTAEWTHEIGGAPQAKLGPHPFAKPEVDTNPENSASALLHGFQIVGNRLFCFRGTRELLQEGETLELRALDGDTGLIDWSYAPGAGKLNPLALFGPRQIVLQVLKPNSILVLETEGGRRKSEFPHASSEAWLRTPLPIDDDHIALVPDRRTIALFDIRKGMDSWVFRESDKLPKNGSPRLLGNAEVLLVIHEGTELIRLDPATGEKRWSHPLGAEDLSERTDATLADSQRFYWASDRTLNALSLKDGRLVWSSHLTGADSDWALALTERCVLAFPLFPTSTPGDGEGLPLIFRRRDTGTLVQRVLFPASTSDVTVRLAAKGVMVATHEGFWALGDRQ</sequence>
<proteinExistence type="predicted"/>
<feature type="signal peptide" evidence="1">
    <location>
        <begin position="1"/>
        <end position="31"/>
    </location>
</feature>
<dbReference type="Gene3D" id="1.25.40.10">
    <property type="entry name" value="Tetratricopeptide repeat domain"/>
    <property type="match status" value="2"/>
</dbReference>
<protein>
    <submittedName>
        <fullName evidence="3">PQQ-binding-like beta-propeller repeat protein</fullName>
    </submittedName>
</protein>
<dbReference type="Gene3D" id="2.130.10.10">
    <property type="entry name" value="YVTN repeat-like/Quinoprotein amine dehydrogenase"/>
    <property type="match status" value="3"/>
</dbReference>
<accession>A0AAU7CFL6</accession>
<dbReference type="SMART" id="SM00028">
    <property type="entry name" value="TPR"/>
    <property type="match status" value="4"/>
</dbReference>
<dbReference type="PANTHER" id="PTHR34512">
    <property type="entry name" value="CELL SURFACE PROTEIN"/>
    <property type="match status" value="1"/>
</dbReference>
<evidence type="ECO:0000313" key="3">
    <source>
        <dbReference type="EMBL" id="XBH03927.1"/>
    </source>
</evidence>